<dbReference type="EMBL" id="MU167208">
    <property type="protein sequence ID" value="KAG0152535.1"/>
    <property type="molecule type" value="Genomic_DNA"/>
</dbReference>
<organism evidence="1 2">
    <name type="scientific">Cronartium quercuum f. sp. fusiforme G11</name>
    <dbReference type="NCBI Taxonomy" id="708437"/>
    <lineage>
        <taxon>Eukaryota</taxon>
        <taxon>Fungi</taxon>
        <taxon>Dikarya</taxon>
        <taxon>Basidiomycota</taxon>
        <taxon>Pucciniomycotina</taxon>
        <taxon>Pucciniomycetes</taxon>
        <taxon>Pucciniales</taxon>
        <taxon>Coleosporiaceae</taxon>
        <taxon>Cronartium</taxon>
    </lineage>
</organism>
<sequence length="158" mass="18179">THNDQLIVGTCGIIIAQITFYHSESVSAVKQFILDTFPGKLLDVIFYDNACQLVNHIWKEKENDKALMNTVIPVDAFHSCSHSEQDAFCKQFTQPGKFPELKKDGHWVFNSSAAELTNIWYGKFASICRGMHAVRYNYFLEEMVRLRNIWLEKKVDGS</sequence>
<dbReference type="Proteomes" id="UP000886653">
    <property type="component" value="Unassembled WGS sequence"/>
</dbReference>
<dbReference type="AlphaFoldDB" id="A0A9P6NSB3"/>
<evidence type="ECO:0000313" key="2">
    <source>
        <dbReference type="Proteomes" id="UP000886653"/>
    </source>
</evidence>
<evidence type="ECO:0000313" key="1">
    <source>
        <dbReference type="EMBL" id="KAG0152535.1"/>
    </source>
</evidence>
<protein>
    <submittedName>
        <fullName evidence="1">Uncharacterized protein</fullName>
    </submittedName>
</protein>
<proteinExistence type="predicted"/>
<accession>A0A9P6NSB3</accession>
<name>A0A9P6NSB3_9BASI</name>
<comment type="caution">
    <text evidence="1">The sequence shown here is derived from an EMBL/GenBank/DDBJ whole genome shotgun (WGS) entry which is preliminary data.</text>
</comment>
<reference evidence="1" key="1">
    <citation type="submission" date="2013-11" db="EMBL/GenBank/DDBJ databases">
        <title>Genome sequence of the fusiform rust pathogen reveals effectors for host alternation and coevolution with pine.</title>
        <authorList>
            <consortium name="DOE Joint Genome Institute"/>
            <person name="Smith K."/>
            <person name="Pendleton A."/>
            <person name="Kubisiak T."/>
            <person name="Anderson C."/>
            <person name="Salamov A."/>
            <person name="Aerts A."/>
            <person name="Riley R."/>
            <person name="Clum A."/>
            <person name="Lindquist E."/>
            <person name="Ence D."/>
            <person name="Campbell M."/>
            <person name="Kronenberg Z."/>
            <person name="Feau N."/>
            <person name="Dhillon B."/>
            <person name="Hamelin R."/>
            <person name="Burleigh J."/>
            <person name="Smith J."/>
            <person name="Yandell M."/>
            <person name="Nelson C."/>
            <person name="Grigoriev I."/>
            <person name="Davis J."/>
        </authorList>
    </citation>
    <scope>NUCLEOTIDE SEQUENCE</scope>
    <source>
        <strain evidence="1">G11</strain>
    </source>
</reference>
<feature type="non-terminal residue" evidence="1">
    <location>
        <position position="1"/>
    </location>
</feature>
<dbReference type="OrthoDB" id="2501483at2759"/>
<keyword evidence="2" id="KW-1185">Reference proteome</keyword>
<gene>
    <name evidence="1" type="ORF">CROQUDRAFT_35184</name>
</gene>